<dbReference type="PANTHER" id="PTHR46382">
    <property type="entry name" value="PHOSPHATIDATE CYTIDYLYLTRANSFERASE"/>
    <property type="match status" value="1"/>
</dbReference>
<evidence type="ECO:0000313" key="26">
    <source>
        <dbReference type="Proteomes" id="UP000185490"/>
    </source>
</evidence>
<evidence type="ECO:0000256" key="2">
    <source>
        <dbReference type="ARBA" id="ARBA00004651"/>
    </source>
</evidence>
<evidence type="ECO:0000256" key="9">
    <source>
        <dbReference type="ARBA" id="ARBA00022516"/>
    </source>
</evidence>
<evidence type="ECO:0000256" key="20">
    <source>
        <dbReference type="ARBA" id="ARBA00032253"/>
    </source>
</evidence>
<evidence type="ECO:0000256" key="16">
    <source>
        <dbReference type="ARBA" id="ARBA00023209"/>
    </source>
</evidence>
<evidence type="ECO:0000256" key="13">
    <source>
        <dbReference type="ARBA" id="ARBA00022989"/>
    </source>
</evidence>
<evidence type="ECO:0000256" key="23">
    <source>
        <dbReference type="ARBA" id="ARBA00033406"/>
    </source>
</evidence>
<evidence type="ECO:0000256" key="24">
    <source>
        <dbReference type="SAM" id="Phobius"/>
    </source>
</evidence>
<evidence type="ECO:0000256" key="21">
    <source>
        <dbReference type="ARBA" id="ARBA00032396"/>
    </source>
</evidence>
<keyword evidence="13 24" id="KW-1133">Transmembrane helix</keyword>
<comment type="similarity">
    <text evidence="5">Belongs to the CDS family.</text>
</comment>
<keyword evidence="12 25" id="KW-0548">Nucleotidyltransferase</keyword>
<comment type="pathway">
    <text evidence="4">Lipid metabolism.</text>
</comment>
<organism evidence="25 26">
    <name type="scientific">Thermosipho melanesiensis</name>
    <dbReference type="NCBI Taxonomy" id="46541"/>
    <lineage>
        <taxon>Bacteria</taxon>
        <taxon>Thermotogati</taxon>
        <taxon>Thermotogota</taxon>
        <taxon>Thermotogae</taxon>
        <taxon>Thermotogales</taxon>
        <taxon>Fervidobacteriaceae</taxon>
        <taxon>Thermosipho</taxon>
    </lineage>
</organism>
<dbReference type="PROSITE" id="PS51257">
    <property type="entry name" value="PROKAR_LIPOPROTEIN"/>
    <property type="match status" value="1"/>
</dbReference>
<evidence type="ECO:0000256" key="22">
    <source>
        <dbReference type="ARBA" id="ARBA00032743"/>
    </source>
</evidence>
<evidence type="ECO:0000256" key="1">
    <source>
        <dbReference type="ARBA" id="ARBA00001698"/>
    </source>
</evidence>
<evidence type="ECO:0000256" key="10">
    <source>
        <dbReference type="ARBA" id="ARBA00022679"/>
    </source>
</evidence>
<dbReference type="Proteomes" id="UP000185490">
    <property type="component" value="Chromosome"/>
</dbReference>
<keyword evidence="16" id="KW-0594">Phospholipid biosynthesis</keyword>
<evidence type="ECO:0000256" key="18">
    <source>
        <dbReference type="ARBA" id="ARBA00029893"/>
    </source>
</evidence>
<evidence type="ECO:0000256" key="6">
    <source>
        <dbReference type="ARBA" id="ARBA00012487"/>
    </source>
</evidence>
<proteinExistence type="inferred from homology"/>
<dbReference type="PANTHER" id="PTHR46382:SF1">
    <property type="entry name" value="PHOSPHATIDATE CYTIDYLYLTRANSFERASE"/>
    <property type="match status" value="1"/>
</dbReference>
<evidence type="ECO:0000256" key="8">
    <source>
        <dbReference type="ARBA" id="ARBA00022475"/>
    </source>
</evidence>
<evidence type="ECO:0000256" key="15">
    <source>
        <dbReference type="ARBA" id="ARBA00023136"/>
    </source>
</evidence>
<feature type="transmembrane region" description="Helical" evidence="24">
    <location>
        <begin position="246"/>
        <end position="266"/>
    </location>
</feature>
<evidence type="ECO:0000313" key="25">
    <source>
        <dbReference type="EMBL" id="APT74220.1"/>
    </source>
</evidence>
<reference evidence="25 26" key="1">
    <citation type="submission" date="2014-02" db="EMBL/GenBank/DDBJ databases">
        <title>Diversity of Thermotogales isolates from hydrothermal vents.</title>
        <authorList>
            <person name="Haverkamp T.H.A."/>
            <person name="Lossouarn J."/>
            <person name="Geslin C."/>
            <person name="Nesbo C.L."/>
        </authorList>
    </citation>
    <scope>NUCLEOTIDE SEQUENCE [LARGE SCALE GENOMIC DNA]</scope>
    <source>
        <strain evidence="25 26">431</strain>
    </source>
</reference>
<keyword evidence="10" id="KW-0808">Transferase</keyword>
<keyword evidence="17" id="KW-1208">Phospholipid metabolism</keyword>
<evidence type="ECO:0000256" key="5">
    <source>
        <dbReference type="ARBA" id="ARBA00010185"/>
    </source>
</evidence>
<name>A0ABM6GFA6_9BACT</name>
<feature type="transmembrane region" description="Helical" evidence="24">
    <location>
        <begin position="133"/>
        <end position="155"/>
    </location>
</feature>
<evidence type="ECO:0000256" key="19">
    <source>
        <dbReference type="ARBA" id="ARBA00031825"/>
    </source>
</evidence>
<evidence type="ECO:0000256" key="17">
    <source>
        <dbReference type="ARBA" id="ARBA00023264"/>
    </source>
</evidence>
<gene>
    <name evidence="25" type="ORF">BW47_06805</name>
</gene>
<dbReference type="EMBL" id="CP007389">
    <property type="protein sequence ID" value="APT74220.1"/>
    <property type="molecule type" value="Genomic_DNA"/>
</dbReference>
<comment type="subcellular location">
    <subcellularLocation>
        <location evidence="2">Cell membrane</location>
        <topology evidence="2">Multi-pass membrane protein</topology>
    </subcellularLocation>
</comment>
<accession>A0ABM6GFA6</accession>
<comment type="pathway">
    <text evidence="3">Phospholipid metabolism; CDP-diacylglycerol biosynthesis; CDP-diacylglycerol from sn-glycerol 3-phosphate: step 3/3.</text>
</comment>
<evidence type="ECO:0000256" key="3">
    <source>
        <dbReference type="ARBA" id="ARBA00005119"/>
    </source>
</evidence>
<dbReference type="Pfam" id="PF01148">
    <property type="entry name" value="CTP_transf_1"/>
    <property type="match status" value="1"/>
</dbReference>
<feature type="transmembrane region" description="Helical" evidence="24">
    <location>
        <begin position="57"/>
        <end position="77"/>
    </location>
</feature>
<comment type="catalytic activity">
    <reaction evidence="1">
        <text>a 1,2-diacyl-sn-glycero-3-phosphate + CTP + H(+) = a CDP-1,2-diacyl-sn-glycerol + diphosphate</text>
        <dbReference type="Rhea" id="RHEA:16229"/>
        <dbReference type="ChEBI" id="CHEBI:15378"/>
        <dbReference type="ChEBI" id="CHEBI:33019"/>
        <dbReference type="ChEBI" id="CHEBI:37563"/>
        <dbReference type="ChEBI" id="CHEBI:58332"/>
        <dbReference type="ChEBI" id="CHEBI:58608"/>
        <dbReference type="EC" id="2.7.7.41"/>
    </reaction>
</comment>
<protein>
    <recommendedName>
        <fullName evidence="7">Phosphatidate cytidylyltransferase</fullName>
        <ecNumber evidence="6">2.7.7.41</ecNumber>
    </recommendedName>
    <alternativeName>
        <fullName evidence="20">CDP-DAG synthase</fullName>
    </alternativeName>
    <alternativeName>
        <fullName evidence="22">CDP-DG synthase</fullName>
    </alternativeName>
    <alternativeName>
        <fullName evidence="18">CDP-diacylglycerol synthase</fullName>
    </alternativeName>
    <alternativeName>
        <fullName evidence="21">CDP-diglyceride pyrophosphorylase</fullName>
    </alternativeName>
    <alternativeName>
        <fullName evidence="23">CDP-diglyceride synthase</fullName>
    </alternativeName>
    <alternativeName>
        <fullName evidence="19">CTP:phosphatidate cytidylyltransferase</fullName>
    </alternativeName>
</protein>
<dbReference type="EC" id="2.7.7.41" evidence="6"/>
<evidence type="ECO:0000256" key="14">
    <source>
        <dbReference type="ARBA" id="ARBA00023098"/>
    </source>
</evidence>
<dbReference type="RefSeq" id="WP_012057488.1">
    <property type="nucleotide sequence ID" value="NZ_CP007389.1"/>
</dbReference>
<feature type="transmembrane region" description="Helical" evidence="24">
    <location>
        <begin position="205"/>
        <end position="225"/>
    </location>
</feature>
<evidence type="ECO:0000256" key="11">
    <source>
        <dbReference type="ARBA" id="ARBA00022692"/>
    </source>
</evidence>
<keyword evidence="8" id="KW-1003">Cell membrane</keyword>
<keyword evidence="15 24" id="KW-0472">Membrane</keyword>
<keyword evidence="9" id="KW-0444">Lipid biosynthesis</keyword>
<feature type="transmembrane region" description="Helical" evidence="24">
    <location>
        <begin position="108"/>
        <end position="127"/>
    </location>
</feature>
<keyword evidence="14" id="KW-0443">Lipid metabolism</keyword>
<keyword evidence="11 24" id="KW-0812">Transmembrane</keyword>
<keyword evidence="26" id="KW-1185">Reference proteome</keyword>
<feature type="transmembrane region" description="Helical" evidence="24">
    <location>
        <begin position="176"/>
        <end position="199"/>
    </location>
</feature>
<evidence type="ECO:0000256" key="12">
    <source>
        <dbReference type="ARBA" id="ARBA00022695"/>
    </source>
</evidence>
<evidence type="ECO:0000256" key="4">
    <source>
        <dbReference type="ARBA" id="ARBA00005189"/>
    </source>
</evidence>
<evidence type="ECO:0000256" key="7">
    <source>
        <dbReference type="ARBA" id="ARBA00019373"/>
    </source>
</evidence>
<sequence>MKQETKIRLFSALVVAPFVVACFISYQSLIGLVSAIVFLSSSELYFSTLIKYKKMGIVVIYIGIVSAFPILFGLWFLNFSMELFSVFYIIGISLTLMLVKSKDVIMEYFGIFSISMIYISFNLSFFIPIYKYFGVALALLTLTLSWAYDSFAYFFGLSFGKHKLSKVYSPNKSYEGLFGGIFGTFIYVLVYFYIINNFFDYNISYWYAVPFSIITGIFDTLGDLFESAIKRAYGVKHIGKFLPGHGGMLDRIDGLLFVAPVIYIFLRFFS</sequence>
<dbReference type="GO" id="GO:0016779">
    <property type="term" value="F:nucleotidyltransferase activity"/>
    <property type="evidence" value="ECO:0007669"/>
    <property type="project" value="UniProtKB-KW"/>
</dbReference>
<feature type="transmembrane region" description="Helical" evidence="24">
    <location>
        <begin position="7"/>
        <end position="26"/>
    </location>
</feature>
<feature type="transmembrane region" description="Helical" evidence="24">
    <location>
        <begin position="83"/>
        <end position="99"/>
    </location>
</feature>